<evidence type="ECO:0000259" key="1">
    <source>
        <dbReference type="Pfam" id="PF08719"/>
    </source>
</evidence>
<keyword evidence="3" id="KW-1185">Reference proteome</keyword>
<accession>A0ABQ0KV18</accession>
<dbReference type="InterPro" id="IPR037238">
    <property type="entry name" value="YbiA-like_sf"/>
</dbReference>
<dbReference type="EMBL" id="DF838231">
    <property type="protein sequence ID" value="GAT42749.1"/>
    <property type="molecule type" value="Genomic_DNA"/>
</dbReference>
<sequence>MPRNASDYTFFWSTNHVHGWASQWFKAPFTAKITMEGVEQEVRFLTNEHWMMLHKALLFDDIDIAKEVLSIEGASKSDMAYVKSLGRKVHGFDEAIWVKNRERIVTEGTIHKFRQNPELWEKLDATGETILVEASPFDRIWGIGLSEANAISPSGGDKKWGLNLLGHALVEARRVLRAEKEEAQ</sequence>
<gene>
    <name evidence="2" type="ORF">MCHLO_00451</name>
</gene>
<name>A0ABQ0KV18_MYCCL</name>
<dbReference type="Gene3D" id="1.10.357.40">
    <property type="entry name" value="YbiA-like"/>
    <property type="match status" value="1"/>
</dbReference>
<reference evidence="2" key="1">
    <citation type="submission" date="2014-09" db="EMBL/GenBank/DDBJ databases">
        <title>Genome sequence of the luminous mushroom Mycena chlorophos for searching fungal bioluminescence genes.</title>
        <authorList>
            <person name="Tanaka Y."/>
            <person name="Kasuga D."/>
            <person name="Oba Y."/>
            <person name="Hase S."/>
            <person name="Sato K."/>
            <person name="Oba Y."/>
            <person name="Sakakibara Y."/>
        </authorList>
    </citation>
    <scope>NUCLEOTIDE SEQUENCE</scope>
</reference>
<dbReference type="NCBIfam" id="TIGR02464">
    <property type="entry name" value="ribofla_fusion"/>
    <property type="match status" value="1"/>
</dbReference>
<dbReference type="SUPFAM" id="SSF143990">
    <property type="entry name" value="YbiA-like"/>
    <property type="match status" value="1"/>
</dbReference>
<dbReference type="InterPro" id="IPR012816">
    <property type="entry name" value="NADAR"/>
</dbReference>
<dbReference type="Proteomes" id="UP000815677">
    <property type="component" value="Unassembled WGS sequence"/>
</dbReference>
<evidence type="ECO:0000313" key="2">
    <source>
        <dbReference type="EMBL" id="GAT42749.1"/>
    </source>
</evidence>
<proteinExistence type="predicted"/>
<feature type="domain" description="NADAR" evidence="1">
    <location>
        <begin position="10"/>
        <end position="177"/>
    </location>
</feature>
<dbReference type="CDD" id="cd15457">
    <property type="entry name" value="NADAR"/>
    <property type="match status" value="1"/>
</dbReference>
<dbReference type="Pfam" id="PF08719">
    <property type="entry name" value="NADAR"/>
    <property type="match status" value="1"/>
</dbReference>
<evidence type="ECO:0000313" key="3">
    <source>
        <dbReference type="Proteomes" id="UP000815677"/>
    </source>
</evidence>
<organism evidence="2 3">
    <name type="scientific">Mycena chlorophos</name>
    <name type="common">Agaric fungus</name>
    <name type="synonym">Agaricus chlorophos</name>
    <dbReference type="NCBI Taxonomy" id="658473"/>
    <lineage>
        <taxon>Eukaryota</taxon>
        <taxon>Fungi</taxon>
        <taxon>Dikarya</taxon>
        <taxon>Basidiomycota</taxon>
        <taxon>Agaricomycotina</taxon>
        <taxon>Agaricomycetes</taxon>
        <taxon>Agaricomycetidae</taxon>
        <taxon>Agaricales</taxon>
        <taxon>Marasmiineae</taxon>
        <taxon>Mycenaceae</taxon>
        <taxon>Mycena</taxon>
    </lineage>
</organism>
<protein>
    <recommendedName>
        <fullName evidence="1">NADAR domain-containing protein</fullName>
    </recommendedName>
</protein>